<feature type="disulfide bond" evidence="5">
    <location>
        <begin position="207"/>
        <end position="271"/>
    </location>
</feature>
<dbReference type="SMART" id="SM00202">
    <property type="entry name" value="SR"/>
    <property type="match status" value="4"/>
</dbReference>
<feature type="disulfide bond" evidence="5">
    <location>
        <begin position="220"/>
        <end position="281"/>
    </location>
</feature>
<evidence type="ECO:0000256" key="1">
    <source>
        <dbReference type="ARBA" id="ARBA00022729"/>
    </source>
</evidence>
<evidence type="ECO:0000256" key="5">
    <source>
        <dbReference type="PROSITE-ProRule" id="PRU00196"/>
    </source>
</evidence>
<dbReference type="PANTHER" id="PTHR48071">
    <property type="entry name" value="SRCR DOMAIN-CONTAINING PROTEIN"/>
    <property type="match status" value="1"/>
</dbReference>
<dbReference type="SUPFAM" id="SSF56487">
    <property type="entry name" value="SRCR-like"/>
    <property type="match status" value="4"/>
</dbReference>
<dbReference type="EMBL" id="VYZC01000056">
    <property type="protein sequence ID" value="NWS96169.1"/>
    <property type="molecule type" value="Genomic_DNA"/>
</dbReference>
<name>A0A7K5JQQ2_9TYRA</name>
<feature type="non-terminal residue" evidence="7">
    <location>
        <position position="1"/>
    </location>
</feature>
<dbReference type="PANTHER" id="PTHR48071:SF18">
    <property type="entry name" value="DELETED IN MALIGNANT BRAIN TUMORS 1 PROTEIN-RELATED"/>
    <property type="match status" value="1"/>
</dbReference>
<feature type="domain" description="SRCR" evidence="6">
    <location>
        <begin position="289"/>
        <end position="389"/>
    </location>
</feature>
<feature type="disulfide bond" evidence="5">
    <location>
        <begin position="26"/>
        <end position="90"/>
    </location>
</feature>
<feature type="disulfide bond" evidence="5">
    <location>
        <begin position="39"/>
        <end position="100"/>
    </location>
</feature>
<protein>
    <submittedName>
        <fullName evidence="7">DMBT1 protein</fullName>
    </submittedName>
</protein>
<feature type="domain" description="SRCR" evidence="6">
    <location>
        <begin position="1"/>
        <end position="101"/>
    </location>
</feature>
<keyword evidence="3 5" id="KW-1015">Disulfide bond</keyword>
<comment type="caution">
    <text evidence="7">The sequence shown here is derived from an EMBL/GenBank/DDBJ whole genome shotgun (WGS) entry which is preliminary data.</text>
</comment>
<feature type="disulfide bond" evidence="5">
    <location>
        <begin position="251"/>
        <end position="261"/>
    </location>
</feature>
<organism evidence="7 8">
    <name type="scientific">Mionectes macconnelli</name>
    <name type="common">McConnell's flycatcher</name>
    <dbReference type="NCBI Taxonomy" id="254557"/>
    <lineage>
        <taxon>Eukaryota</taxon>
        <taxon>Metazoa</taxon>
        <taxon>Chordata</taxon>
        <taxon>Craniata</taxon>
        <taxon>Vertebrata</taxon>
        <taxon>Euteleostomi</taxon>
        <taxon>Archelosauria</taxon>
        <taxon>Archosauria</taxon>
        <taxon>Dinosauria</taxon>
        <taxon>Saurischia</taxon>
        <taxon>Theropoda</taxon>
        <taxon>Coelurosauria</taxon>
        <taxon>Aves</taxon>
        <taxon>Neognathae</taxon>
        <taxon>Neoaves</taxon>
        <taxon>Telluraves</taxon>
        <taxon>Australaves</taxon>
        <taxon>Passeriformes</taxon>
        <taxon>Tyrannidae</taxon>
        <taxon>Mionectes</taxon>
    </lineage>
</organism>
<evidence type="ECO:0000313" key="8">
    <source>
        <dbReference type="Proteomes" id="UP000525714"/>
    </source>
</evidence>
<dbReference type="PRINTS" id="PR00258">
    <property type="entry name" value="SPERACTRCPTR"/>
</dbReference>
<proteinExistence type="predicted"/>
<keyword evidence="4" id="KW-0325">Glycoprotein</keyword>
<accession>A0A7K5JQQ2</accession>
<dbReference type="GO" id="GO:0016020">
    <property type="term" value="C:membrane"/>
    <property type="evidence" value="ECO:0007669"/>
    <property type="project" value="InterPro"/>
</dbReference>
<keyword evidence="8" id="KW-1185">Reference proteome</keyword>
<evidence type="ECO:0000256" key="2">
    <source>
        <dbReference type="ARBA" id="ARBA00022737"/>
    </source>
</evidence>
<feature type="disulfide bond" evidence="5">
    <location>
        <begin position="446"/>
        <end position="510"/>
    </location>
</feature>
<dbReference type="FunFam" id="3.10.250.10:FF:000006">
    <property type="entry name" value="neurotrypsin isoform X2"/>
    <property type="match status" value="4"/>
</dbReference>
<evidence type="ECO:0000313" key="7">
    <source>
        <dbReference type="EMBL" id="NWS96169.1"/>
    </source>
</evidence>
<feature type="disulfide bond" evidence="5">
    <location>
        <begin position="358"/>
        <end position="368"/>
    </location>
</feature>
<dbReference type="InterPro" id="IPR001190">
    <property type="entry name" value="SRCR"/>
</dbReference>
<gene>
    <name evidence="7" type="primary">Dmbt1_0</name>
    <name evidence="7" type="ORF">MIOMAC_R13466</name>
</gene>
<feature type="non-terminal residue" evidence="7">
    <location>
        <position position="522"/>
    </location>
</feature>
<dbReference type="InterPro" id="IPR036772">
    <property type="entry name" value="SRCR-like_dom_sf"/>
</dbReference>
<dbReference type="PROSITE" id="PS00420">
    <property type="entry name" value="SRCR_1"/>
    <property type="match status" value="3"/>
</dbReference>
<feature type="disulfide bond" evidence="5">
    <location>
        <begin position="459"/>
        <end position="520"/>
    </location>
</feature>
<evidence type="ECO:0000259" key="6">
    <source>
        <dbReference type="PROSITE" id="PS50287"/>
    </source>
</evidence>
<feature type="disulfide bond" evidence="5">
    <location>
        <begin position="314"/>
        <end position="378"/>
    </location>
</feature>
<sequence length="522" mass="55582">LRLSGGRNGCEGRVELYDGSAWGTVCDDQWDLRDAQVVCRQLGCGEALGAPHTAHFGLGSGRIFLDDVQCRGDEPSLHMCRHNGWGVHNCGHVEDATVVCAGGWVPGQGKSTICTPGVFAPSLSSLPLMSIPSLSLSLYQPSSSSSQQNLQNLQSTLGTEGWVCQAGVTLSCVVFPVPGASLRLSGGRNGCEGRVELYDGSAWGTVCDDQWDLRDAQVVCRQLGCGEALGAPHTAHFGLGSGRIFLDDVQCRGDEPSLRMCRHNGWGVHNCGHVEDASVVCAVPQSPQLRLVSGGHRCAGRVEVFHGGKWGTVCDDYFNMNAAKVVCRQLNCGEAVSVLGLSYFGPCRKGIQLDDVRCRGSESHLWDCPHAGWGRHNCGHREDVGVICSGKQRTFALLKTPADFSASCKCTKHQPLPTALPLQLAGGDQCAGRVELYYNGSWGTVCDDSWDLEDAQVVCRSLGCGEALLALSEAQFGPGSGSILLDDVQCRGDEENLLECSHAGIGVHKCQHKEDASVICAG</sequence>
<dbReference type="Gene3D" id="3.10.250.10">
    <property type="entry name" value="SRCR-like domain"/>
    <property type="match status" value="4"/>
</dbReference>
<dbReference type="Pfam" id="PF00530">
    <property type="entry name" value="SRCR"/>
    <property type="match status" value="4"/>
</dbReference>
<feature type="domain" description="SRCR" evidence="6">
    <location>
        <begin position="422"/>
        <end position="521"/>
    </location>
</feature>
<feature type="disulfide bond" evidence="5">
    <location>
        <begin position="490"/>
        <end position="500"/>
    </location>
</feature>
<dbReference type="Proteomes" id="UP000525714">
    <property type="component" value="Unassembled WGS sequence"/>
</dbReference>
<feature type="disulfide bond" evidence="5">
    <location>
        <begin position="70"/>
        <end position="80"/>
    </location>
</feature>
<feature type="domain" description="SRCR" evidence="6">
    <location>
        <begin position="182"/>
        <end position="282"/>
    </location>
</feature>
<feature type="disulfide bond" evidence="5">
    <location>
        <begin position="327"/>
        <end position="388"/>
    </location>
</feature>
<evidence type="ECO:0000256" key="4">
    <source>
        <dbReference type="ARBA" id="ARBA00023180"/>
    </source>
</evidence>
<reference evidence="7 8" key="1">
    <citation type="submission" date="2019-09" db="EMBL/GenBank/DDBJ databases">
        <title>Bird 10,000 Genomes (B10K) Project - Family phase.</title>
        <authorList>
            <person name="Zhang G."/>
        </authorList>
    </citation>
    <scope>NUCLEOTIDE SEQUENCE [LARGE SCALE GENOMIC DNA]</scope>
    <source>
        <strain evidence="7">B10K-DU-003-16</strain>
        <tissue evidence="7">Mixed tissue sample</tissue>
    </source>
</reference>
<evidence type="ECO:0000256" key="3">
    <source>
        <dbReference type="ARBA" id="ARBA00023157"/>
    </source>
</evidence>
<keyword evidence="2" id="KW-0677">Repeat</keyword>
<dbReference type="PROSITE" id="PS50287">
    <property type="entry name" value="SRCR_2"/>
    <property type="match status" value="4"/>
</dbReference>
<keyword evidence="1" id="KW-0732">Signal</keyword>
<dbReference type="AlphaFoldDB" id="A0A7K5JQQ2"/>